<gene>
    <name evidence="9 11" type="primary">ftsE</name>
    <name evidence="11" type="ORF">CLIT_13c01610</name>
</gene>
<dbReference type="InterPro" id="IPR003439">
    <property type="entry name" value="ABC_transporter-like_ATP-bd"/>
</dbReference>
<dbReference type="OrthoDB" id="9802264at2"/>
<dbReference type="InterPro" id="IPR003593">
    <property type="entry name" value="AAA+_ATPase"/>
</dbReference>
<keyword evidence="8 9" id="KW-0131">Cell cycle</keyword>
<feature type="domain" description="ABC transporter" evidence="10">
    <location>
        <begin position="2"/>
        <end position="228"/>
    </location>
</feature>
<dbReference type="GO" id="GO:0005886">
    <property type="term" value="C:plasma membrane"/>
    <property type="evidence" value="ECO:0007669"/>
    <property type="project" value="UniProtKB-SubCell"/>
</dbReference>
<comment type="similarity">
    <text evidence="1 9">Belongs to the ABC transporter superfamily.</text>
</comment>
<keyword evidence="6 9" id="KW-0067">ATP-binding</keyword>
<evidence type="ECO:0000313" key="12">
    <source>
        <dbReference type="Proteomes" id="UP000027946"/>
    </source>
</evidence>
<organism evidence="11 12">
    <name type="scientific">Peptoclostridium litorale DSM 5388</name>
    <dbReference type="NCBI Taxonomy" id="1121324"/>
    <lineage>
        <taxon>Bacteria</taxon>
        <taxon>Bacillati</taxon>
        <taxon>Bacillota</taxon>
        <taxon>Clostridia</taxon>
        <taxon>Peptostreptococcales</taxon>
        <taxon>Peptoclostridiaceae</taxon>
        <taxon>Peptoclostridium</taxon>
    </lineage>
</organism>
<evidence type="ECO:0000256" key="1">
    <source>
        <dbReference type="ARBA" id="ARBA00005417"/>
    </source>
</evidence>
<dbReference type="EMBL" id="JJMM01000013">
    <property type="protein sequence ID" value="KDR94839.1"/>
    <property type="molecule type" value="Genomic_DNA"/>
</dbReference>
<dbReference type="InterPro" id="IPR027417">
    <property type="entry name" value="P-loop_NTPase"/>
</dbReference>
<sequence>MIKFRNVVKEYKNGKQALSGVTIDIKKGDFAFLVGSSGAGKSTFIKLLLKEQEASSGSILIDGQDITRISKRKTPLLRRNMGVVFQDFRLLQDKTVYENVAFAMEITGHKSKDIRRKVPFILGMVGLSAKAKSYPGELSGGEQQRVSIARAIINKPSLLIADEPTGNLDPKNAWDIMRLLKDINRRGTTVLVATHAQELVDEMKQRVIQLDDGVVVRDEERGSYKNAR</sequence>
<dbReference type="SUPFAM" id="SSF52540">
    <property type="entry name" value="P-loop containing nucleoside triphosphate hydrolases"/>
    <property type="match status" value="1"/>
</dbReference>
<dbReference type="RefSeq" id="WP_038266064.1">
    <property type="nucleotide sequence ID" value="NZ_FSRH01000005.1"/>
</dbReference>
<dbReference type="SMART" id="SM00382">
    <property type="entry name" value="AAA"/>
    <property type="match status" value="1"/>
</dbReference>
<evidence type="ECO:0000256" key="2">
    <source>
        <dbReference type="ARBA" id="ARBA00020019"/>
    </source>
</evidence>
<keyword evidence="5 9" id="KW-0547">Nucleotide-binding</keyword>
<dbReference type="AlphaFoldDB" id="A0A069RCQ2"/>
<evidence type="ECO:0000256" key="4">
    <source>
        <dbReference type="ARBA" id="ARBA00022618"/>
    </source>
</evidence>
<evidence type="ECO:0000259" key="10">
    <source>
        <dbReference type="PROSITE" id="PS50893"/>
    </source>
</evidence>
<dbReference type="PANTHER" id="PTHR24220">
    <property type="entry name" value="IMPORT ATP-BINDING PROTEIN"/>
    <property type="match status" value="1"/>
</dbReference>
<evidence type="ECO:0000313" key="11">
    <source>
        <dbReference type="EMBL" id="KDR94839.1"/>
    </source>
</evidence>
<dbReference type="STRING" id="1121324.CLIT_13c01610"/>
<dbReference type="FunFam" id="3.40.50.300:FF:000056">
    <property type="entry name" value="Cell division ATP-binding protein FtsE"/>
    <property type="match status" value="1"/>
</dbReference>
<evidence type="ECO:0000256" key="5">
    <source>
        <dbReference type="ARBA" id="ARBA00022741"/>
    </source>
</evidence>
<keyword evidence="3 9" id="KW-1003">Cell membrane</keyword>
<dbReference type="PANTHER" id="PTHR24220:SF470">
    <property type="entry name" value="CELL DIVISION ATP-BINDING PROTEIN FTSE"/>
    <property type="match status" value="1"/>
</dbReference>
<reference evidence="11 12" key="1">
    <citation type="submission" date="2014-03" db="EMBL/GenBank/DDBJ databases">
        <title>Genome sequence of Clostridium litorale W6, DSM 5388.</title>
        <authorList>
            <person name="Poehlein A."/>
            <person name="Jagirdar A."/>
            <person name="Khonsari B."/>
            <person name="Chibani C.M."/>
            <person name="Gutierrez Gutierrez D.A."/>
            <person name="Davydova E."/>
            <person name="Alghaithi H.S."/>
            <person name="Nair K.P."/>
            <person name="Dhamotharan K."/>
            <person name="Chandran L."/>
            <person name="G W."/>
            <person name="Daniel R."/>
        </authorList>
    </citation>
    <scope>NUCLEOTIDE SEQUENCE [LARGE SCALE GENOMIC DNA]</scope>
    <source>
        <strain evidence="11 12">W6</strain>
    </source>
</reference>
<protein>
    <recommendedName>
        <fullName evidence="2 9">Cell division ATP-binding protein FtsE</fullName>
    </recommendedName>
</protein>
<evidence type="ECO:0000256" key="8">
    <source>
        <dbReference type="ARBA" id="ARBA00023306"/>
    </source>
</evidence>
<dbReference type="GO" id="GO:0022857">
    <property type="term" value="F:transmembrane transporter activity"/>
    <property type="evidence" value="ECO:0007669"/>
    <property type="project" value="TreeGrafter"/>
</dbReference>
<dbReference type="Pfam" id="PF00005">
    <property type="entry name" value="ABC_tran"/>
    <property type="match status" value="1"/>
</dbReference>
<evidence type="ECO:0000256" key="9">
    <source>
        <dbReference type="RuleBase" id="RU365094"/>
    </source>
</evidence>
<dbReference type="InterPro" id="IPR005286">
    <property type="entry name" value="Cell_div_FtsE"/>
</dbReference>
<dbReference type="GO" id="GO:0016887">
    <property type="term" value="F:ATP hydrolysis activity"/>
    <property type="evidence" value="ECO:0007669"/>
    <property type="project" value="InterPro"/>
</dbReference>
<accession>A0A069RCQ2</accession>
<dbReference type="Gene3D" id="3.40.50.300">
    <property type="entry name" value="P-loop containing nucleotide triphosphate hydrolases"/>
    <property type="match status" value="1"/>
</dbReference>
<proteinExistence type="inferred from homology"/>
<comment type="subcellular location">
    <subcellularLocation>
        <location evidence="9">Cell membrane</location>
        <topology evidence="9">Peripheral membrane protein</topology>
        <orientation evidence="9">Cytoplasmic side</orientation>
    </subcellularLocation>
</comment>
<evidence type="ECO:0000256" key="6">
    <source>
        <dbReference type="ARBA" id="ARBA00022840"/>
    </source>
</evidence>
<comment type="subunit">
    <text evidence="9">Homodimer. Forms a membrane-associated complex with FtsX.</text>
</comment>
<keyword evidence="12" id="KW-1185">Reference proteome</keyword>
<dbReference type="eggNOG" id="COG2884">
    <property type="taxonomic scope" value="Bacteria"/>
</dbReference>
<evidence type="ECO:0000256" key="3">
    <source>
        <dbReference type="ARBA" id="ARBA00022475"/>
    </source>
</evidence>
<keyword evidence="4 9" id="KW-0132">Cell division</keyword>
<name>A0A069RCQ2_PEPLI</name>
<comment type="function">
    <text evidence="9">Part of the ABC transporter FtsEX involved in cellular division.</text>
</comment>
<dbReference type="NCBIfam" id="TIGR02673">
    <property type="entry name" value="FtsE"/>
    <property type="match status" value="1"/>
</dbReference>
<dbReference type="GO" id="GO:0051301">
    <property type="term" value="P:cell division"/>
    <property type="evidence" value="ECO:0007669"/>
    <property type="project" value="UniProtKB-UniRule"/>
</dbReference>
<dbReference type="GO" id="GO:0005524">
    <property type="term" value="F:ATP binding"/>
    <property type="evidence" value="ECO:0007669"/>
    <property type="project" value="UniProtKB-UniRule"/>
</dbReference>
<keyword evidence="7 9" id="KW-0472">Membrane</keyword>
<dbReference type="InterPro" id="IPR015854">
    <property type="entry name" value="ABC_transpr_LolD-like"/>
</dbReference>
<comment type="caution">
    <text evidence="11">The sequence shown here is derived from an EMBL/GenBank/DDBJ whole genome shotgun (WGS) entry which is preliminary data.</text>
</comment>
<dbReference type="PROSITE" id="PS50893">
    <property type="entry name" value="ABC_TRANSPORTER_2"/>
    <property type="match status" value="1"/>
</dbReference>
<dbReference type="InterPro" id="IPR017871">
    <property type="entry name" value="ABC_transporter-like_CS"/>
</dbReference>
<evidence type="ECO:0000256" key="7">
    <source>
        <dbReference type="ARBA" id="ARBA00023136"/>
    </source>
</evidence>
<dbReference type="PROSITE" id="PS00211">
    <property type="entry name" value="ABC_TRANSPORTER_1"/>
    <property type="match status" value="1"/>
</dbReference>
<dbReference type="Proteomes" id="UP000027946">
    <property type="component" value="Unassembled WGS sequence"/>
</dbReference>